<evidence type="ECO:0000259" key="7">
    <source>
        <dbReference type="Pfam" id="PF00892"/>
    </source>
</evidence>
<feature type="transmembrane region" description="Helical" evidence="6">
    <location>
        <begin position="123"/>
        <end position="141"/>
    </location>
</feature>
<dbReference type="KEGG" id="tper:IWA51_03130"/>
<accession>A0A7T3REH1</accession>
<organism evidence="8 9">
    <name type="scientific">Treponema peruense</name>
    <dbReference type="NCBI Taxonomy" id="2787628"/>
    <lineage>
        <taxon>Bacteria</taxon>
        <taxon>Pseudomonadati</taxon>
        <taxon>Spirochaetota</taxon>
        <taxon>Spirochaetia</taxon>
        <taxon>Spirochaetales</taxon>
        <taxon>Treponemataceae</taxon>
        <taxon>Treponema</taxon>
    </lineage>
</organism>
<evidence type="ECO:0000256" key="5">
    <source>
        <dbReference type="ARBA" id="ARBA00023136"/>
    </source>
</evidence>
<keyword evidence="2" id="KW-1003">Cell membrane</keyword>
<evidence type="ECO:0000313" key="8">
    <source>
        <dbReference type="EMBL" id="QQA01619.1"/>
    </source>
</evidence>
<dbReference type="PANTHER" id="PTHR32322:SF18">
    <property type="entry name" value="S-ADENOSYLMETHIONINE_S-ADENOSYLHOMOCYSTEINE TRANSPORTER"/>
    <property type="match status" value="1"/>
</dbReference>
<dbReference type="InterPro" id="IPR050638">
    <property type="entry name" value="AA-Vitamin_Transporters"/>
</dbReference>
<evidence type="ECO:0000256" key="3">
    <source>
        <dbReference type="ARBA" id="ARBA00022692"/>
    </source>
</evidence>
<feature type="domain" description="EamA" evidence="7">
    <location>
        <begin position="150"/>
        <end position="298"/>
    </location>
</feature>
<evidence type="ECO:0000313" key="9">
    <source>
        <dbReference type="Proteomes" id="UP000595224"/>
    </source>
</evidence>
<evidence type="ECO:0000256" key="1">
    <source>
        <dbReference type="ARBA" id="ARBA00004651"/>
    </source>
</evidence>
<feature type="transmembrane region" description="Helical" evidence="6">
    <location>
        <begin position="35"/>
        <end position="54"/>
    </location>
</feature>
<evidence type="ECO:0000256" key="4">
    <source>
        <dbReference type="ARBA" id="ARBA00022989"/>
    </source>
</evidence>
<dbReference type="PANTHER" id="PTHR32322">
    <property type="entry name" value="INNER MEMBRANE TRANSPORTER"/>
    <property type="match status" value="1"/>
</dbReference>
<dbReference type="Proteomes" id="UP000595224">
    <property type="component" value="Chromosome"/>
</dbReference>
<dbReference type="InterPro" id="IPR000620">
    <property type="entry name" value="EamA_dom"/>
</dbReference>
<gene>
    <name evidence="8" type="ORF">IWA51_03130</name>
</gene>
<feature type="transmembrane region" description="Helical" evidence="6">
    <location>
        <begin position="66"/>
        <end position="89"/>
    </location>
</feature>
<dbReference type="EMBL" id="CP064936">
    <property type="protein sequence ID" value="QQA01619.1"/>
    <property type="molecule type" value="Genomic_DNA"/>
</dbReference>
<keyword evidence="4 6" id="KW-1133">Transmembrane helix</keyword>
<evidence type="ECO:0000256" key="6">
    <source>
        <dbReference type="SAM" id="Phobius"/>
    </source>
</evidence>
<feature type="transmembrane region" description="Helical" evidence="6">
    <location>
        <begin position="283"/>
        <end position="299"/>
    </location>
</feature>
<evidence type="ECO:0000256" key="2">
    <source>
        <dbReference type="ARBA" id="ARBA00022475"/>
    </source>
</evidence>
<feature type="transmembrane region" description="Helical" evidence="6">
    <location>
        <begin position="7"/>
        <end position="29"/>
    </location>
</feature>
<keyword evidence="9" id="KW-1185">Reference proteome</keyword>
<keyword evidence="3 6" id="KW-0812">Transmembrane</keyword>
<reference evidence="8 9" key="1">
    <citation type="submission" date="2020-11" db="EMBL/GenBank/DDBJ databases">
        <title>Treponema Peruensis nv. sp., first commensal Treponema isolated from human feces.</title>
        <authorList>
            <person name="Belkhou C."/>
            <person name="Raes J."/>
        </authorList>
    </citation>
    <scope>NUCLEOTIDE SEQUENCE [LARGE SCALE GENOMIC DNA]</scope>
    <source>
        <strain evidence="8 9">RCC2812</strain>
    </source>
</reference>
<proteinExistence type="predicted"/>
<feature type="transmembrane region" description="Helical" evidence="6">
    <location>
        <begin position="258"/>
        <end position="277"/>
    </location>
</feature>
<feature type="domain" description="EamA" evidence="7">
    <location>
        <begin position="8"/>
        <end position="138"/>
    </location>
</feature>
<dbReference type="SUPFAM" id="SSF103481">
    <property type="entry name" value="Multidrug resistance efflux transporter EmrE"/>
    <property type="match status" value="2"/>
</dbReference>
<comment type="subcellular location">
    <subcellularLocation>
        <location evidence="1">Cell membrane</location>
        <topology evidence="1">Multi-pass membrane protein</topology>
    </subcellularLocation>
</comment>
<feature type="transmembrane region" description="Helical" evidence="6">
    <location>
        <begin position="95"/>
        <end position="114"/>
    </location>
</feature>
<dbReference type="GO" id="GO:0005886">
    <property type="term" value="C:plasma membrane"/>
    <property type="evidence" value="ECO:0007669"/>
    <property type="project" value="UniProtKB-SubCell"/>
</dbReference>
<dbReference type="AlphaFoldDB" id="A0A7T3REH1"/>
<feature type="transmembrane region" description="Helical" evidence="6">
    <location>
        <begin position="153"/>
        <end position="174"/>
    </location>
</feature>
<dbReference type="InterPro" id="IPR037185">
    <property type="entry name" value="EmrE-like"/>
</dbReference>
<sequence>MKKQALPYILAAFCILVWGVSFICTKYLLRTFSSLEILILRFVTGYIAFCIISPKPLKTSGIKEELLFMGAGLCGITIYQFVENIAIYFTAANNVSIIVSTCPMFTAIIAAIFLHEKTITKNFVLGFVIAMTGIVLVTLNGSSEFSLSPKGDLLALGSAICWGFYSLFVSKINSLGHGNFASTRRIFFWALIFMIPLAVYGLVFGGKSTSINFCPAENTARWSDWKNILNLVILGVFASSLAFVAWNKTCKALGTVKTTAAIYMVCVVTIIFSFIFLGEKISLAGLFGTFLTILGLFISEKKQNKNINIRS</sequence>
<feature type="transmembrane region" description="Helical" evidence="6">
    <location>
        <begin position="186"/>
        <end position="205"/>
    </location>
</feature>
<keyword evidence="5 6" id="KW-0472">Membrane</keyword>
<feature type="transmembrane region" description="Helical" evidence="6">
    <location>
        <begin position="225"/>
        <end position="246"/>
    </location>
</feature>
<dbReference type="Pfam" id="PF00892">
    <property type="entry name" value="EamA"/>
    <property type="match status" value="2"/>
</dbReference>
<name>A0A7T3REH1_9SPIR</name>
<protein>
    <submittedName>
        <fullName evidence="8">DMT family transporter</fullName>
    </submittedName>
</protein>
<dbReference type="RefSeq" id="WP_198443161.1">
    <property type="nucleotide sequence ID" value="NZ_CBCSHE010000011.1"/>
</dbReference>